<name>A0AAX6N1M0_9PEZI</name>
<dbReference type="AlphaFoldDB" id="A0AAX6N1M0"/>
<evidence type="ECO:0008006" key="3">
    <source>
        <dbReference type="Google" id="ProtNLM"/>
    </source>
</evidence>
<organism evidence="1 2">
    <name type="scientific">Daldinia eschscholtzii</name>
    <dbReference type="NCBI Taxonomy" id="292717"/>
    <lineage>
        <taxon>Eukaryota</taxon>
        <taxon>Fungi</taxon>
        <taxon>Dikarya</taxon>
        <taxon>Ascomycota</taxon>
        <taxon>Pezizomycotina</taxon>
        <taxon>Sordariomycetes</taxon>
        <taxon>Xylariomycetidae</taxon>
        <taxon>Xylariales</taxon>
        <taxon>Hypoxylaceae</taxon>
        <taxon>Daldinia</taxon>
    </lineage>
</organism>
<evidence type="ECO:0000313" key="2">
    <source>
        <dbReference type="Proteomes" id="UP001369815"/>
    </source>
</evidence>
<reference evidence="1 2" key="1">
    <citation type="journal article" date="2024" name="Front Chem Biol">
        <title>Unveiling the potential of Daldinia eschscholtzii MFLUCC 19-0629 through bioactivity and bioinformatics studies for enhanced sustainable agriculture production.</title>
        <authorList>
            <person name="Brooks S."/>
            <person name="Weaver J.A."/>
            <person name="Klomchit A."/>
            <person name="Alharthi S.A."/>
            <person name="Onlamun T."/>
            <person name="Nurani R."/>
            <person name="Vong T.K."/>
            <person name="Alberti F."/>
            <person name="Greco C."/>
        </authorList>
    </citation>
    <scope>NUCLEOTIDE SEQUENCE [LARGE SCALE GENOMIC DNA]</scope>
    <source>
        <strain evidence="1">MFLUCC 19-0629</strain>
    </source>
</reference>
<protein>
    <recommendedName>
        <fullName evidence="3">Nucleotidyltransferase</fullName>
    </recommendedName>
</protein>
<sequence>MGGSAFSSRSNPLFTPRMSPGVYRHVLRTCQAKLRELFVAVASPIEGPAKKDHGDIDIFVALERDDISSSFGIDGACTSQQDHDPLRVAVRLLGAEHWIRERPTVVNLAIPWPKDLHEEGPSGNSPRYIQVDLHLCDSIEHLQWMLLRNAHGDLWNLLGSIIRPYGLTVDEVGLHIRIPEIEHLNKKLSRVLLSTDPFEILSFLGLKYESAQWEQSFASLEDLMEYAATCRFLWVRPEQDESATEGEVGDFNKGTKSDDRRRIKTREVCRRWYEEFIPECRAAGRFTTPRSTRDSVREEAFEQFPGTRQVYRNRLIEWRREMQRHGLWREVIKTSIPERQEGEEEVVDKRHLRSLAANALKKIVMHDDYSLGIRPAIPLRNEDGFYIEERVRQFVVDNWRQIGEAAWEASQKKHAEKLAEQGAKHKSKEA</sequence>
<comment type="caution">
    <text evidence="1">The sequence shown here is derived from an EMBL/GenBank/DDBJ whole genome shotgun (WGS) entry which is preliminary data.</text>
</comment>
<dbReference type="Proteomes" id="UP001369815">
    <property type="component" value="Unassembled WGS sequence"/>
</dbReference>
<dbReference type="EMBL" id="JBANMG010000001">
    <property type="protein sequence ID" value="KAK6958342.1"/>
    <property type="molecule type" value="Genomic_DNA"/>
</dbReference>
<evidence type="ECO:0000313" key="1">
    <source>
        <dbReference type="EMBL" id="KAK6958342.1"/>
    </source>
</evidence>
<keyword evidence="2" id="KW-1185">Reference proteome</keyword>
<proteinExistence type="predicted"/>
<accession>A0AAX6N1M0</accession>
<gene>
    <name evidence="1" type="ORF">Daesc_001141</name>
</gene>